<dbReference type="GO" id="GO:0046872">
    <property type="term" value="F:metal ion binding"/>
    <property type="evidence" value="ECO:0007669"/>
    <property type="project" value="UniProtKB-KW"/>
</dbReference>
<dbReference type="GO" id="GO:0008721">
    <property type="term" value="F:D-serine ammonia-lyase activity"/>
    <property type="evidence" value="ECO:0007669"/>
    <property type="project" value="UniProtKB-EC"/>
</dbReference>
<dbReference type="Proteomes" id="UP000076154">
    <property type="component" value="Unassembled WGS sequence"/>
</dbReference>
<dbReference type="STRING" id="39966.A0A369K912"/>
<comment type="caution">
    <text evidence="15">The sequence shown here is derived from an EMBL/GenBank/DDBJ whole genome shotgun (WGS) entry which is preliminary data.</text>
</comment>
<evidence type="ECO:0000256" key="9">
    <source>
        <dbReference type="ARBA" id="ARBA00051198"/>
    </source>
</evidence>
<name>A0A369K912_HYPMA</name>
<comment type="catalytic activity">
    <reaction evidence="9">
        <text>D-serine = pyruvate + NH4(+)</text>
        <dbReference type="Rhea" id="RHEA:13977"/>
        <dbReference type="ChEBI" id="CHEBI:15361"/>
        <dbReference type="ChEBI" id="CHEBI:28938"/>
        <dbReference type="ChEBI" id="CHEBI:35247"/>
        <dbReference type="EC" id="4.3.1.18"/>
    </reaction>
    <physiologicalReaction direction="left-to-right" evidence="9">
        <dbReference type="Rhea" id="RHEA:13978"/>
    </physiologicalReaction>
</comment>
<comment type="cofactor">
    <cofactor evidence="2">
        <name>Zn(2+)</name>
        <dbReference type="ChEBI" id="CHEBI:29105"/>
    </cofactor>
</comment>
<protein>
    <recommendedName>
        <fullName evidence="12">D-serine dehydratase</fullName>
        <ecNumber evidence="11">4.3.1.18</ecNumber>
    </recommendedName>
    <alternativeName>
        <fullName evidence="13">D-serine deaminase</fullName>
    </alternativeName>
</protein>
<evidence type="ECO:0000256" key="12">
    <source>
        <dbReference type="ARBA" id="ARBA00069616"/>
    </source>
</evidence>
<keyword evidence="4" id="KW-0216">Detoxification</keyword>
<evidence type="ECO:0000256" key="7">
    <source>
        <dbReference type="ARBA" id="ARBA00022898"/>
    </source>
</evidence>
<reference evidence="15" key="1">
    <citation type="submission" date="2018-04" db="EMBL/GenBank/DDBJ databases">
        <title>Whole genome sequencing of Hypsizygus marmoreus.</title>
        <authorList>
            <person name="Choi I.-G."/>
            <person name="Min B."/>
            <person name="Kim J.-G."/>
            <person name="Kim S."/>
            <person name="Oh Y.-L."/>
            <person name="Kong W.-S."/>
            <person name="Park H."/>
            <person name="Jeong J."/>
            <person name="Song E.-S."/>
        </authorList>
    </citation>
    <scope>NUCLEOTIDE SEQUENCE [LARGE SCALE GENOMIC DNA]</scope>
    <source>
        <strain evidence="15">51987-8</strain>
    </source>
</reference>
<keyword evidence="8" id="KW-0456">Lyase</keyword>
<keyword evidence="7" id="KW-0663">Pyridoxal phosphate</keyword>
<keyword evidence="16" id="KW-1185">Reference proteome</keyword>
<keyword evidence="6" id="KW-0862">Zinc</keyword>
<feature type="domain" description="D-serine dehydratase-like" evidence="14">
    <location>
        <begin position="382"/>
        <end position="479"/>
    </location>
</feature>
<dbReference type="GO" id="GO:0036088">
    <property type="term" value="P:D-serine catabolic process"/>
    <property type="evidence" value="ECO:0007669"/>
    <property type="project" value="TreeGrafter"/>
</dbReference>
<dbReference type="SMART" id="SM01119">
    <property type="entry name" value="D-ser_dehydrat"/>
    <property type="match status" value="1"/>
</dbReference>
<evidence type="ECO:0000256" key="8">
    <source>
        <dbReference type="ARBA" id="ARBA00023239"/>
    </source>
</evidence>
<dbReference type="InParanoid" id="A0A369K912"/>
<dbReference type="InterPro" id="IPR051466">
    <property type="entry name" value="D-amino_acid_metab_enzyme"/>
</dbReference>
<dbReference type="InterPro" id="IPR026956">
    <property type="entry name" value="D-ser_dehydrat-like_dom"/>
</dbReference>
<dbReference type="FunCoup" id="A0A369K912">
    <property type="interactions" value="30"/>
</dbReference>
<dbReference type="AlphaFoldDB" id="A0A369K912"/>
<dbReference type="InterPro" id="IPR042208">
    <property type="entry name" value="D-ser_dehydrat-like_sf"/>
</dbReference>
<dbReference type="EC" id="4.3.1.18" evidence="11"/>
<dbReference type="OrthoDB" id="20198at2759"/>
<dbReference type="GO" id="GO:0009636">
    <property type="term" value="P:response to toxic substance"/>
    <property type="evidence" value="ECO:0007669"/>
    <property type="project" value="UniProtKB-KW"/>
</dbReference>
<evidence type="ECO:0000313" key="15">
    <source>
        <dbReference type="EMBL" id="RDB29155.1"/>
    </source>
</evidence>
<comment type="cofactor">
    <cofactor evidence="1">
        <name>pyridoxal 5'-phosphate</name>
        <dbReference type="ChEBI" id="CHEBI:597326"/>
    </cofactor>
</comment>
<dbReference type="PANTHER" id="PTHR28004">
    <property type="entry name" value="ZGC:162816-RELATED"/>
    <property type="match status" value="1"/>
</dbReference>
<evidence type="ECO:0000256" key="5">
    <source>
        <dbReference type="ARBA" id="ARBA00022723"/>
    </source>
</evidence>
<dbReference type="FunFam" id="3.20.20.10:FF:000016">
    <property type="entry name" value="D-serine dehydratase"/>
    <property type="match status" value="1"/>
</dbReference>
<evidence type="ECO:0000256" key="11">
    <source>
        <dbReference type="ARBA" id="ARBA00066349"/>
    </source>
</evidence>
<dbReference type="SUPFAM" id="SSF51419">
    <property type="entry name" value="PLP-binding barrel"/>
    <property type="match status" value="1"/>
</dbReference>
<gene>
    <name evidence="15" type="ORF">Hypma_015557</name>
</gene>
<dbReference type="Pfam" id="PF14031">
    <property type="entry name" value="D-ser_dehydrat"/>
    <property type="match status" value="1"/>
</dbReference>
<comment type="similarity">
    <text evidence="3">Belongs to the DSD1 family.</text>
</comment>
<evidence type="ECO:0000256" key="2">
    <source>
        <dbReference type="ARBA" id="ARBA00001947"/>
    </source>
</evidence>
<evidence type="ECO:0000256" key="4">
    <source>
        <dbReference type="ARBA" id="ARBA00022575"/>
    </source>
</evidence>
<proteinExistence type="inferred from homology"/>
<dbReference type="EMBL" id="LUEZ02000010">
    <property type="protein sequence ID" value="RDB29155.1"/>
    <property type="molecule type" value="Genomic_DNA"/>
</dbReference>
<evidence type="ECO:0000256" key="3">
    <source>
        <dbReference type="ARBA" id="ARBA00005323"/>
    </source>
</evidence>
<comment type="function">
    <text evidence="10">Catalyzes the conversion of D-serine to pyruvate and ammonia. May play a role in D-serine detoxification.</text>
</comment>
<evidence type="ECO:0000259" key="14">
    <source>
        <dbReference type="SMART" id="SM01119"/>
    </source>
</evidence>
<evidence type="ECO:0000256" key="6">
    <source>
        <dbReference type="ARBA" id="ARBA00022833"/>
    </source>
</evidence>
<dbReference type="InterPro" id="IPR029066">
    <property type="entry name" value="PLP-binding_barrel"/>
</dbReference>
<dbReference type="Gene3D" id="3.20.20.10">
    <property type="entry name" value="Alanine racemase"/>
    <property type="match status" value="1"/>
</dbReference>
<evidence type="ECO:0000256" key="13">
    <source>
        <dbReference type="ARBA" id="ARBA00075219"/>
    </source>
</evidence>
<dbReference type="PANTHER" id="PTHR28004:SF2">
    <property type="entry name" value="D-SERINE DEHYDRATASE"/>
    <property type="match status" value="1"/>
</dbReference>
<evidence type="ECO:0000256" key="10">
    <source>
        <dbReference type="ARBA" id="ARBA00055764"/>
    </source>
</evidence>
<keyword evidence="5" id="KW-0479">Metal-binding</keyword>
<evidence type="ECO:0000313" key="16">
    <source>
        <dbReference type="Proteomes" id="UP000076154"/>
    </source>
</evidence>
<organism evidence="15 16">
    <name type="scientific">Hypsizygus marmoreus</name>
    <name type="common">White beech mushroom</name>
    <name type="synonym">Agaricus marmoreus</name>
    <dbReference type="NCBI Taxonomy" id="39966"/>
    <lineage>
        <taxon>Eukaryota</taxon>
        <taxon>Fungi</taxon>
        <taxon>Dikarya</taxon>
        <taxon>Basidiomycota</taxon>
        <taxon>Agaricomycotina</taxon>
        <taxon>Agaricomycetes</taxon>
        <taxon>Agaricomycetidae</taxon>
        <taxon>Agaricales</taxon>
        <taxon>Tricholomatineae</taxon>
        <taxon>Lyophyllaceae</taxon>
        <taxon>Hypsizygus</taxon>
    </lineage>
</organism>
<dbReference type="Pfam" id="PF01168">
    <property type="entry name" value="Ala_racemase_N"/>
    <property type="match status" value="1"/>
</dbReference>
<accession>A0A369K912</accession>
<dbReference type="InterPro" id="IPR001608">
    <property type="entry name" value="Ala_racemase_N"/>
</dbReference>
<evidence type="ECO:0000256" key="1">
    <source>
        <dbReference type="ARBA" id="ARBA00001933"/>
    </source>
</evidence>
<dbReference type="Gene3D" id="2.40.37.20">
    <property type="entry name" value="D-serine dehydratase-like domain"/>
    <property type="match status" value="1"/>
</dbReference>
<sequence length="498" mass="54375">MLPFAPKLDIDYSSSKIPLDITDLLHGGMTGCPCFLLFLLAPALMITVVTIKMLLPLLHDPDGPYHLYMDSQTTTPYLLLERPNKAALVDEFLHRSLNTLRTPAMIIDRNIFAENCARMHQRAEAWGARFRAHLKTHKTVEGTRLQLRSSVSQTDAVVVSTVMEAWEVVRAGLASDSTVKDILYGLPIAINKVADLSALWDEISKHSGTVRLLVDHPDQVRFLEKFESTRERPRRWSVFVKIDGGQRRAGVSTAAPLFKELLRSLFASPAISVYGFYGHAGNSYVSKSLSEASSFLSSEVNAVNLAAKEGLAVLATSPNKEVHQQPFVLSIGSTPTAHAASAETRALLSKTLHGELELHAGNYPMLDLQQQSTGMIEGGQIAQRILATVVSYYPGRGTQGRDEALIDAGAIAFSKDTGPSGVYGEVIGKNWQLGRISQEHGILTSSTGAEKLEIGSLVEIVGQHACLIAAAYPWYYIVDKDIDGGGSVVDVWVPWKGW</sequence>